<evidence type="ECO:0000313" key="3">
    <source>
        <dbReference type="Proteomes" id="UP000280960"/>
    </source>
</evidence>
<dbReference type="NCBIfam" id="NF002805">
    <property type="entry name" value="PRK02947.1"/>
    <property type="match status" value="1"/>
</dbReference>
<reference evidence="2 3" key="1">
    <citation type="submission" date="2018-10" db="EMBL/GenBank/DDBJ databases">
        <authorList>
            <person name="Zhang X."/>
        </authorList>
    </citation>
    <scope>NUCLEOTIDE SEQUENCE [LARGE SCALE GENOMIC DNA]</scope>
    <source>
        <strain evidence="2 3">SK-G1</strain>
    </source>
</reference>
<dbReference type="AlphaFoldDB" id="A0A3G2R6S8"/>
<accession>A0A3G2R6S8</accession>
<dbReference type="GO" id="GO:0097367">
    <property type="term" value="F:carbohydrate derivative binding"/>
    <property type="evidence" value="ECO:0007669"/>
    <property type="project" value="InterPro"/>
</dbReference>
<dbReference type="Proteomes" id="UP000280960">
    <property type="component" value="Chromosome"/>
</dbReference>
<protein>
    <submittedName>
        <fullName evidence="2">Sugar isomerase domain-containing protein</fullName>
    </submittedName>
</protein>
<keyword evidence="2" id="KW-0413">Isomerase</keyword>
<dbReference type="SUPFAM" id="SSF53697">
    <property type="entry name" value="SIS domain"/>
    <property type="match status" value="1"/>
</dbReference>
<dbReference type="GO" id="GO:0016853">
    <property type="term" value="F:isomerase activity"/>
    <property type="evidence" value="ECO:0007669"/>
    <property type="project" value="UniProtKB-KW"/>
</dbReference>
<dbReference type="RefSeq" id="WP_120766236.1">
    <property type="nucleotide sequence ID" value="NZ_CP033169.1"/>
</dbReference>
<dbReference type="Gene3D" id="3.40.50.10490">
    <property type="entry name" value="Glucose-6-phosphate isomerase like protein, domain 1"/>
    <property type="match status" value="1"/>
</dbReference>
<keyword evidence="3" id="KW-1185">Reference proteome</keyword>
<dbReference type="InterPro" id="IPR046348">
    <property type="entry name" value="SIS_dom_sf"/>
</dbReference>
<evidence type="ECO:0000259" key="1">
    <source>
        <dbReference type="PROSITE" id="PS51464"/>
    </source>
</evidence>
<dbReference type="Pfam" id="PF13580">
    <property type="entry name" value="SIS_2"/>
    <property type="match status" value="1"/>
</dbReference>
<organism evidence="2 3">
    <name type="scientific">Biomaibacter acetigenes</name>
    <dbReference type="NCBI Taxonomy" id="2316383"/>
    <lineage>
        <taxon>Bacteria</taxon>
        <taxon>Bacillati</taxon>
        <taxon>Bacillota</taxon>
        <taxon>Clostridia</taxon>
        <taxon>Thermosediminibacterales</taxon>
        <taxon>Tepidanaerobacteraceae</taxon>
        <taxon>Biomaibacter</taxon>
    </lineage>
</organism>
<feature type="domain" description="SIS" evidence="1">
    <location>
        <begin position="40"/>
        <end position="219"/>
    </location>
</feature>
<name>A0A3G2R6S8_9FIRM</name>
<gene>
    <name evidence="2" type="ORF">D2962_11310</name>
</gene>
<proteinExistence type="predicted"/>
<sequence length="256" mass="28387">MAKVEKKASAVDKYYSRVTEYISKIYTEERQNIEKAADLMTEQIAQNKVIHAIGPGAHSRIGVEDLFFRAGGLVPINAILEFSMDQGALRSMLLERVPGIATALLDYYKVKKDDLLILINAYGINAATIETALECKKRGTKIIAVTSPVNARAIPENHPARHPSGKNLCDLEPDVMIDCKMPVGDAVVELEGLDVKVGPITTVVISYIVNTMVCRTVEKLIEKGIEPPVIVSVNTPDAGRRNQRYFEEYYNVLKRL</sequence>
<dbReference type="EMBL" id="CP033169">
    <property type="protein sequence ID" value="AYO31109.1"/>
    <property type="molecule type" value="Genomic_DNA"/>
</dbReference>
<dbReference type="GO" id="GO:1901135">
    <property type="term" value="P:carbohydrate derivative metabolic process"/>
    <property type="evidence" value="ECO:0007669"/>
    <property type="project" value="InterPro"/>
</dbReference>
<evidence type="ECO:0000313" key="2">
    <source>
        <dbReference type="EMBL" id="AYO31109.1"/>
    </source>
</evidence>
<dbReference type="InterPro" id="IPR001347">
    <property type="entry name" value="SIS_dom"/>
</dbReference>
<dbReference type="KEGG" id="bacg:D2962_11310"/>
<dbReference type="PROSITE" id="PS51464">
    <property type="entry name" value="SIS"/>
    <property type="match status" value="1"/>
</dbReference>